<comment type="caution">
    <text evidence="7">The sequence shown here is derived from an EMBL/GenBank/DDBJ whole genome shotgun (WGS) entry which is preliminary data.</text>
</comment>
<dbReference type="InterPro" id="IPR021771">
    <property type="entry name" value="Triacylglycerol_lipase_N"/>
</dbReference>
<dbReference type="PROSITE" id="PS51635">
    <property type="entry name" value="PNPLA"/>
    <property type="match status" value="1"/>
</dbReference>
<reference evidence="7 8" key="1">
    <citation type="submission" date="2014-02" db="EMBL/GenBank/DDBJ databases">
        <title>Single nucleus genome sequencing reveals high similarity among nuclei of an endomycorrhizal fungus.</title>
        <authorList>
            <person name="Lin K."/>
            <person name="Geurts R."/>
            <person name="Zhang Z."/>
            <person name="Limpens E."/>
            <person name="Saunders D.G."/>
            <person name="Mu D."/>
            <person name="Pang E."/>
            <person name="Cao H."/>
            <person name="Cha H."/>
            <person name="Lin T."/>
            <person name="Zhou Q."/>
            <person name="Shang Y."/>
            <person name="Li Y."/>
            <person name="Ivanov S."/>
            <person name="Sharma T."/>
            <person name="Velzen R.V."/>
            <person name="Ruijter N.D."/>
            <person name="Aanen D.K."/>
            <person name="Win J."/>
            <person name="Kamoun S."/>
            <person name="Bisseling T."/>
            <person name="Huang S."/>
        </authorList>
    </citation>
    <scope>NUCLEOTIDE SEQUENCE [LARGE SCALE GENOMIC DNA]</scope>
    <source>
        <strain evidence="8">DAOM197198w</strain>
    </source>
</reference>
<keyword evidence="5" id="KW-0472">Membrane</keyword>
<dbReference type="GO" id="GO:0006641">
    <property type="term" value="P:triglyceride metabolic process"/>
    <property type="evidence" value="ECO:0007669"/>
    <property type="project" value="UniProtKB-ARBA"/>
</dbReference>
<evidence type="ECO:0000259" key="6">
    <source>
        <dbReference type="PROSITE" id="PS51635"/>
    </source>
</evidence>
<comment type="caution">
    <text evidence="4">Lacks conserved residue(s) required for the propagation of feature annotation.</text>
</comment>
<proteinExistence type="predicted"/>
<keyword evidence="5" id="KW-1133">Transmembrane helix</keyword>
<dbReference type="STRING" id="1432141.A0A015LFS1"/>
<keyword evidence="5" id="KW-0812">Transmembrane</keyword>
<dbReference type="PANTHER" id="PTHR14226:SF44">
    <property type="entry name" value="TRIACYLGLYCEROL LIPASE 3"/>
    <property type="match status" value="1"/>
</dbReference>
<feature type="domain" description="PNPLA" evidence="6">
    <location>
        <begin position="179"/>
        <end position="359"/>
    </location>
</feature>
<dbReference type="SUPFAM" id="SSF52151">
    <property type="entry name" value="FabD/lysophospholipase-like"/>
    <property type="match status" value="1"/>
</dbReference>
<accession>A0A015LFS1</accession>
<keyword evidence="1" id="KW-0378">Hydrolase</keyword>
<keyword evidence="8" id="KW-1185">Reference proteome</keyword>
<feature type="transmembrane region" description="Helical" evidence="5">
    <location>
        <begin position="6"/>
        <end position="29"/>
    </location>
</feature>
<protein>
    <submittedName>
        <fullName evidence="7">Tgl5p</fullName>
    </submittedName>
</protein>
<dbReference type="Proteomes" id="UP000022910">
    <property type="component" value="Unassembled WGS sequence"/>
</dbReference>
<dbReference type="InterPro" id="IPR050301">
    <property type="entry name" value="NTE"/>
</dbReference>
<evidence type="ECO:0000256" key="3">
    <source>
        <dbReference type="ARBA" id="ARBA00023098"/>
    </source>
</evidence>
<dbReference type="GO" id="GO:0016042">
    <property type="term" value="P:lipid catabolic process"/>
    <property type="evidence" value="ECO:0007669"/>
    <property type="project" value="UniProtKB-KW"/>
</dbReference>
<dbReference type="InterPro" id="IPR002641">
    <property type="entry name" value="PNPLA_dom"/>
</dbReference>
<evidence type="ECO:0000256" key="4">
    <source>
        <dbReference type="PROSITE-ProRule" id="PRU01161"/>
    </source>
</evidence>
<dbReference type="AlphaFoldDB" id="A0A015LFS1"/>
<dbReference type="EMBL" id="JEMT01028824">
    <property type="protein sequence ID" value="EXX53643.1"/>
    <property type="molecule type" value="Genomic_DNA"/>
</dbReference>
<feature type="transmembrane region" description="Helical" evidence="5">
    <location>
        <begin position="173"/>
        <end position="191"/>
    </location>
</feature>
<keyword evidence="3" id="KW-0443">Lipid metabolism</keyword>
<evidence type="ECO:0000256" key="1">
    <source>
        <dbReference type="ARBA" id="ARBA00022801"/>
    </source>
</evidence>
<name>A0A015LFS1_RHIIW</name>
<evidence type="ECO:0000256" key="2">
    <source>
        <dbReference type="ARBA" id="ARBA00022963"/>
    </source>
</evidence>
<keyword evidence="2" id="KW-0442">Lipid degradation</keyword>
<dbReference type="OrthoDB" id="10049244at2759"/>
<dbReference type="CDD" id="cd07229">
    <property type="entry name" value="Pat_TGL3_like"/>
    <property type="match status" value="1"/>
</dbReference>
<dbReference type="InterPro" id="IPR016035">
    <property type="entry name" value="Acyl_Trfase/lysoPLipase"/>
</dbReference>
<dbReference type="OMA" id="SIVPWPH"/>
<organism evidence="7 8">
    <name type="scientific">Rhizophagus irregularis (strain DAOM 197198w)</name>
    <name type="common">Glomus intraradices</name>
    <dbReference type="NCBI Taxonomy" id="1432141"/>
    <lineage>
        <taxon>Eukaryota</taxon>
        <taxon>Fungi</taxon>
        <taxon>Fungi incertae sedis</taxon>
        <taxon>Mucoromycota</taxon>
        <taxon>Glomeromycotina</taxon>
        <taxon>Glomeromycetes</taxon>
        <taxon>Glomerales</taxon>
        <taxon>Glomeraceae</taxon>
        <taxon>Rhizophagus</taxon>
    </lineage>
</organism>
<dbReference type="Pfam" id="PF01734">
    <property type="entry name" value="Patatin"/>
    <property type="match status" value="1"/>
</dbReference>
<dbReference type="Gene3D" id="3.40.1090.10">
    <property type="entry name" value="Cytosolic phospholipase A2 catalytic domain"/>
    <property type="match status" value="1"/>
</dbReference>
<dbReference type="PANTHER" id="PTHR14226">
    <property type="entry name" value="NEUROPATHY TARGET ESTERASE/SWISS CHEESE D.MELANOGASTER"/>
    <property type="match status" value="1"/>
</dbReference>
<evidence type="ECO:0000256" key="5">
    <source>
        <dbReference type="SAM" id="Phobius"/>
    </source>
</evidence>
<evidence type="ECO:0000313" key="7">
    <source>
        <dbReference type="EMBL" id="EXX53643.1"/>
    </source>
</evidence>
<gene>
    <name evidence="7" type="ORF">RirG_242170</name>
</gene>
<evidence type="ECO:0000313" key="8">
    <source>
        <dbReference type="Proteomes" id="UP000022910"/>
    </source>
</evidence>
<dbReference type="GO" id="GO:0004806">
    <property type="term" value="F:triacylglycerol lipase activity"/>
    <property type="evidence" value="ECO:0007669"/>
    <property type="project" value="InterPro"/>
</dbReference>
<dbReference type="Pfam" id="PF11815">
    <property type="entry name" value="DUF3336"/>
    <property type="match status" value="1"/>
</dbReference>
<sequence>MLLNKIFTIISSIISAVVIRILQVSYLWIQKLRRKKTPAEILRNEMQHAKTYTEWQKKAQELDNLLANDEWKQDPASQYYDYIMIKKRLTHLKDLHERNDVLSMIYNLRSGLLRNLGGINDPRLFCRSYLGTKRLIEDYTKEVVTQLEYISEKDFIDLPQYSKIEFLSDTRQSFGCTALVLYGGATFGLYHLGVVKALYKHGLLPRIISGTAIGALIAALVCIRTDDELPSIFEEGGVDLGAFAKKGKKGNIKRKISRFLKHGYFMDVKVLEDCVRSNVGDLTFEEAYAKTKRILNITVSSTRKYEVPQLLNYLTAPNVLIRSAACASTAMMGLYDSVDLLAKDKAGNIVKWAPTEIKWRKWSDTVPTESESPLTRISELFNVNHFIVSQANPYIAPFIAKEQFGSNILIKCAHLFSTEFRHRINQLGHMGLLPKNFRGLIDEKVSGNVTIVPYLTFSDFKTLFSNPSYSSLDYWISKGEQSTWPMLALIRNRCIIELELDRINLKLKAERPYFIYLHTNKENGRKRTKSIH</sequence>